<dbReference type="SMART" id="SM00225">
    <property type="entry name" value="BTB"/>
    <property type="match status" value="2"/>
</dbReference>
<dbReference type="GO" id="GO:0006511">
    <property type="term" value="P:ubiquitin-dependent protein catabolic process"/>
    <property type="evidence" value="ECO:0007669"/>
    <property type="project" value="Ensembl"/>
</dbReference>
<evidence type="ECO:0000256" key="2">
    <source>
        <dbReference type="ARBA" id="ARBA00022741"/>
    </source>
</evidence>
<dbReference type="Gene3D" id="3.30.710.10">
    <property type="entry name" value="Potassium Channel Kv1.1, Chain A"/>
    <property type="match status" value="3"/>
</dbReference>
<keyword evidence="5" id="KW-0342">GTP-binding</keyword>
<dbReference type="Proteomes" id="UP000000539">
    <property type="component" value="Chromosome 22"/>
</dbReference>
<dbReference type="Pfam" id="PF00071">
    <property type="entry name" value="Ras"/>
    <property type="match status" value="1"/>
</dbReference>
<dbReference type="SUPFAM" id="SSF52540">
    <property type="entry name" value="P-loop containing nucleoside triphosphate hydrolases"/>
    <property type="match status" value="1"/>
</dbReference>
<dbReference type="GO" id="GO:0005886">
    <property type="term" value="C:plasma membrane"/>
    <property type="evidence" value="ECO:0000318"/>
    <property type="project" value="GO_Central"/>
</dbReference>
<evidence type="ECO:0000256" key="9">
    <source>
        <dbReference type="SAM" id="MobiDB-lite"/>
    </source>
</evidence>
<keyword evidence="4" id="KW-0832">Ubl conjugation</keyword>
<dbReference type="InterPro" id="IPR027417">
    <property type="entry name" value="P-loop_NTPase"/>
</dbReference>
<feature type="domain" description="BTB" evidence="10">
    <location>
        <begin position="428"/>
        <end position="606"/>
    </location>
</feature>
<dbReference type="PROSITE" id="PS51421">
    <property type="entry name" value="RAS"/>
    <property type="match status" value="1"/>
</dbReference>
<feature type="compositionally biased region" description="Low complexity" evidence="9">
    <location>
        <begin position="870"/>
        <end position="895"/>
    </location>
</feature>
<dbReference type="GO" id="GO:0008360">
    <property type="term" value="P:regulation of cell shape"/>
    <property type="evidence" value="ECO:0000318"/>
    <property type="project" value="GO_Central"/>
</dbReference>
<dbReference type="Ensembl" id="ENSGALT00010047522.1">
    <property type="protein sequence ID" value="ENSGALP00010028136.1"/>
    <property type="gene ID" value="ENSGALG00010019679.1"/>
</dbReference>
<evidence type="ECO:0000256" key="1">
    <source>
        <dbReference type="ARBA" id="ARBA00022737"/>
    </source>
</evidence>
<evidence type="ECO:0000256" key="8">
    <source>
        <dbReference type="ARBA" id="ARBA00093525"/>
    </source>
</evidence>
<dbReference type="GO" id="GO:0005525">
    <property type="term" value="F:GTP binding"/>
    <property type="evidence" value="ECO:0000318"/>
    <property type="project" value="GO_Central"/>
</dbReference>
<proteinExistence type="predicted"/>
<dbReference type="PROSITE" id="PS51419">
    <property type="entry name" value="RAB"/>
    <property type="match status" value="1"/>
</dbReference>
<dbReference type="CDD" id="cd01873">
    <property type="entry name" value="RhoBTB"/>
    <property type="match status" value="1"/>
</dbReference>
<dbReference type="GO" id="GO:0010008">
    <property type="term" value="C:endosome membrane"/>
    <property type="evidence" value="ECO:0007669"/>
    <property type="project" value="UniProtKB-ARBA"/>
</dbReference>
<dbReference type="PRINTS" id="PR00449">
    <property type="entry name" value="RASTRNSFRMNG"/>
</dbReference>
<dbReference type="AlphaFoldDB" id="A0A8V0ZAB6"/>
<dbReference type="GeneTree" id="ENSGT00940000158918"/>
<dbReference type="FunFam" id="3.30.710.10:FF:000050">
    <property type="entry name" value="Rho related BTB domain containing 2"/>
    <property type="match status" value="1"/>
</dbReference>
<feature type="region of interest" description="Disordered" evidence="9">
    <location>
        <begin position="867"/>
        <end position="895"/>
    </location>
</feature>
<dbReference type="SUPFAM" id="SSF54695">
    <property type="entry name" value="POZ domain"/>
    <property type="match status" value="2"/>
</dbReference>
<dbReference type="GO" id="GO:1990756">
    <property type="term" value="F:ubiquitin-like ligase-substrate adaptor activity"/>
    <property type="evidence" value="ECO:0007669"/>
    <property type="project" value="Ensembl"/>
</dbReference>
<dbReference type="GO" id="GO:0019901">
    <property type="term" value="F:protein kinase binding"/>
    <property type="evidence" value="ECO:0000318"/>
    <property type="project" value="GO_Central"/>
</dbReference>
<reference evidence="11" key="3">
    <citation type="submission" date="2025-09" db="UniProtKB">
        <authorList>
            <consortium name="Ensembl"/>
        </authorList>
    </citation>
    <scope>IDENTIFICATION</scope>
    <source>
        <strain evidence="11">broiler</strain>
    </source>
</reference>
<dbReference type="GO" id="GO:0031410">
    <property type="term" value="C:cytoplasmic vesicle"/>
    <property type="evidence" value="ECO:0000318"/>
    <property type="project" value="GO_Central"/>
</dbReference>
<dbReference type="GO" id="GO:0007165">
    <property type="term" value="P:signal transduction"/>
    <property type="evidence" value="ECO:0000318"/>
    <property type="project" value="GO_Central"/>
</dbReference>
<dbReference type="GO" id="GO:0042995">
    <property type="term" value="C:cell projection"/>
    <property type="evidence" value="ECO:0000318"/>
    <property type="project" value="GO_Central"/>
</dbReference>
<dbReference type="PANTHER" id="PTHR24072">
    <property type="entry name" value="RHO FAMILY GTPASE"/>
    <property type="match status" value="1"/>
</dbReference>
<dbReference type="InterPro" id="IPR000210">
    <property type="entry name" value="BTB/POZ_dom"/>
</dbReference>
<reference evidence="11" key="2">
    <citation type="submission" date="2025-08" db="UniProtKB">
        <authorList>
            <consortium name="Ensembl"/>
        </authorList>
    </citation>
    <scope>IDENTIFICATION</scope>
    <source>
        <strain evidence="11">broiler</strain>
    </source>
</reference>
<comment type="function">
    <text evidence="7">Regulator of cell proliferation and apoptosis. It likely functions as a substrate-adapter that recruits key substrates, e.g. MSI2, to CUL3-based ubiquitin ligase complexes for degradation. Required for MSI2 ubiquitination and degradation.</text>
</comment>
<dbReference type="InterPro" id="IPR001806">
    <property type="entry name" value="Small_GTPase"/>
</dbReference>
<organism evidence="11 12">
    <name type="scientific">Gallus gallus</name>
    <name type="common">Chicken</name>
    <dbReference type="NCBI Taxonomy" id="9031"/>
    <lineage>
        <taxon>Eukaryota</taxon>
        <taxon>Metazoa</taxon>
        <taxon>Chordata</taxon>
        <taxon>Craniata</taxon>
        <taxon>Vertebrata</taxon>
        <taxon>Euteleostomi</taxon>
        <taxon>Archelosauria</taxon>
        <taxon>Archosauria</taxon>
        <taxon>Dinosauria</taxon>
        <taxon>Saurischia</taxon>
        <taxon>Theropoda</taxon>
        <taxon>Coelurosauria</taxon>
        <taxon>Aves</taxon>
        <taxon>Neognathae</taxon>
        <taxon>Galloanserae</taxon>
        <taxon>Galliformes</taxon>
        <taxon>Phasianidae</taxon>
        <taxon>Phasianinae</taxon>
        <taxon>Gallus</taxon>
    </lineage>
</organism>
<dbReference type="GO" id="GO:0007015">
    <property type="term" value="P:actin filament organization"/>
    <property type="evidence" value="ECO:0000318"/>
    <property type="project" value="GO_Central"/>
</dbReference>
<evidence type="ECO:0000256" key="7">
    <source>
        <dbReference type="ARBA" id="ARBA00093283"/>
    </source>
</evidence>
<evidence type="ECO:0000256" key="6">
    <source>
        <dbReference type="ARBA" id="ARBA00074749"/>
    </source>
</evidence>
<dbReference type="PROSITE" id="PS51420">
    <property type="entry name" value="RHO"/>
    <property type="match status" value="1"/>
</dbReference>
<dbReference type="Pfam" id="PF00651">
    <property type="entry name" value="BTB"/>
    <property type="match status" value="3"/>
</dbReference>
<dbReference type="GO" id="GO:0030865">
    <property type="term" value="P:cortical cytoskeleton organization"/>
    <property type="evidence" value="ECO:0000318"/>
    <property type="project" value="GO_Central"/>
</dbReference>
<dbReference type="GO" id="GO:0007264">
    <property type="term" value="P:small GTPase-mediated signal transduction"/>
    <property type="evidence" value="ECO:0007669"/>
    <property type="project" value="InterPro"/>
</dbReference>
<dbReference type="PROSITE" id="PS50097">
    <property type="entry name" value="BTB"/>
    <property type="match status" value="2"/>
</dbReference>
<comment type="subunit">
    <text evidence="8">Interacts with HSP90AA1 and HSP90AB1. Forms a complex with CUL3 and RBX1. Interacts (via BTB 1 domain) with CUL3. Interacts with MSI2.</text>
</comment>
<keyword evidence="2" id="KW-0547">Nucleotide-binding</keyword>
<dbReference type="GO" id="GO:0032956">
    <property type="term" value="P:regulation of actin cytoskeleton organization"/>
    <property type="evidence" value="ECO:0000318"/>
    <property type="project" value="GO_Central"/>
</dbReference>
<dbReference type="Gene3D" id="3.40.50.300">
    <property type="entry name" value="P-loop containing nucleotide triphosphate hydrolases"/>
    <property type="match status" value="1"/>
</dbReference>
<dbReference type="InterPro" id="IPR011333">
    <property type="entry name" value="SKP1/BTB/POZ_sf"/>
</dbReference>
<keyword evidence="3" id="KW-0833">Ubl conjugation pathway</keyword>
<dbReference type="CDD" id="cd18356">
    <property type="entry name" value="BTB1_POZ_RHOBTB2"/>
    <property type="match status" value="1"/>
</dbReference>
<keyword evidence="12" id="KW-1185">Reference proteome</keyword>
<keyword evidence="1" id="KW-0677">Repeat</keyword>
<reference evidence="11" key="1">
    <citation type="submission" date="2020-11" db="EMBL/GenBank/DDBJ databases">
        <title>Gallus gallus (Chicken) genome, bGalGal1, GRCg7b, maternal haplotype autosomes + Z &amp; W.</title>
        <authorList>
            <person name="Warren W."/>
            <person name="Formenti G."/>
            <person name="Fedrigo O."/>
            <person name="Haase B."/>
            <person name="Mountcastle J."/>
            <person name="Balacco J."/>
            <person name="Tracey A."/>
            <person name="Schneider V."/>
            <person name="Okimoto R."/>
            <person name="Cheng H."/>
            <person name="Hawken R."/>
            <person name="Howe K."/>
            <person name="Jarvis E.D."/>
        </authorList>
    </citation>
    <scope>NUCLEOTIDE SEQUENCE [LARGE SCALE GENOMIC DNA]</scope>
    <source>
        <strain evidence="11">Broiler</strain>
    </source>
</reference>
<dbReference type="CDD" id="cd18359">
    <property type="entry name" value="BTB2_POZ_RHOBTB2"/>
    <property type="match status" value="1"/>
</dbReference>
<dbReference type="InterPro" id="IPR003578">
    <property type="entry name" value="Small_GTPase_Rho"/>
</dbReference>
<evidence type="ECO:0000313" key="11">
    <source>
        <dbReference type="Ensembl" id="ENSGALP00010028136.1"/>
    </source>
</evidence>
<dbReference type="GO" id="GO:0016567">
    <property type="term" value="P:protein ubiquitination"/>
    <property type="evidence" value="ECO:0007669"/>
    <property type="project" value="Ensembl"/>
</dbReference>
<dbReference type="GO" id="GO:0005856">
    <property type="term" value="C:cytoskeleton"/>
    <property type="evidence" value="ECO:0000318"/>
    <property type="project" value="GO_Central"/>
</dbReference>
<dbReference type="OrthoDB" id="6020506at2759"/>
<dbReference type="GO" id="GO:0003924">
    <property type="term" value="F:GTPase activity"/>
    <property type="evidence" value="ECO:0000318"/>
    <property type="project" value="GO_Central"/>
</dbReference>
<dbReference type="GlyGen" id="A0A8V0ZAB6">
    <property type="glycosylation" value="1 site"/>
</dbReference>
<dbReference type="CDD" id="cd18531">
    <property type="entry name" value="BACK_RHOBTB2"/>
    <property type="match status" value="1"/>
</dbReference>
<dbReference type="FunFam" id="3.40.50.300:FF:000177">
    <property type="entry name" value="Rho-related BTB domain-containing protein 2"/>
    <property type="match status" value="1"/>
</dbReference>
<evidence type="ECO:0000256" key="4">
    <source>
        <dbReference type="ARBA" id="ARBA00022843"/>
    </source>
</evidence>
<dbReference type="SMART" id="SM00173">
    <property type="entry name" value="RAS"/>
    <property type="match status" value="1"/>
</dbReference>
<gene>
    <name evidence="11" type="primary">RHOBTB2</name>
</gene>
<accession>A0A8V0ZAB6</accession>
<feature type="domain" description="BTB" evidence="10">
    <location>
        <begin position="664"/>
        <end position="731"/>
    </location>
</feature>
<sequence>MACTLQKGHALCRRSMHFAGGACTLQTWRVLCAKRACTLQEWHVQCKTSVYSMSPTHSSMHFSTCALQLQHRSLGMRSSNHEKCWGMGKFAFFSLLCLTGSRASTGPGVHRAPAHPESGKFLPGAEHGLWSNRRCPEHEMDPKGKGSPTVTMTALARSLSQLMDSDMDYERPNVETIKCVVVGDNAVGKTRLICARACNATLTQYQLLATHVPTVWAIDQYRVCQEVLERSRDVVDDVSVSLRLWDTFGDHHKDRRFAYGRSDVVVLCFSIANPNSLHHVKTMWYPEIKHFCPRAPVILVGCQLDLRYADLEAVNRARRPLARPIKPNEILPPEKGREVAKELGIPYYETSVVAQFGIKDVFDNAIRAALISRRHLQFWKSHLRNVQRPLLQAPFLPPRPPPPIIVVPDPPSNNEEHPAHLLEDPLCADVILVLQEKIKIYAHKIYLSTSSSKFYDLFLMDLSEEDQQSSAGHGFGVAVTAAAERMLHQEERHHGRDFLLRAASFDICESTEEGGSGQRKPCLRASTSDGILRGNRYENGERGLRRGRDLSSWSRAFISIQEEMAEDPLTYKSKLMVVVKMDASIQPGPFRAVLKYLYTGELDEKERDLMHIAHIAELLEVFDLRMMVANILNNEAFMNQEITKAFHVRRTNRVKECLAKGTFSDVTFVLDDGAISAHKPLLISSCDWMAAMFGGPFVESSTNEVALPYTSKSCMRAVLEYLYTGQFSSSPDLDDMKLIILANRLCLPHLVALTEQYTVTGLMEAAQMMVDIDGDVLVFLELAQFHCAYQLADWCLHHICTNYNNVCRKFPRDMKAMSGENQEYFEKHRWPPVWYLKEEDHYQRAKKEREKEDYLHLKRQPKRRWLFWNSPSSSPSSSAATASSSSSSSSSSAVV</sequence>
<dbReference type="SMART" id="SM00175">
    <property type="entry name" value="RAB"/>
    <property type="match status" value="1"/>
</dbReference>
<evidence type="ECO:0000259" key="10">
    <source>
        <dbReference type="PROSITE" id="PS50097"/>
    </source>
</evidence>
<evidence type="ECO:0000313" key="12">
    <source>
        <dbReference type="Proteomes" id="UP000000539"/>
    </source>
</evidence>
<dbReference type="GO" id="GO:0031463">
    <property type="term" value="C:Cul3-RING ubiquitin ligase complex"/>
    <property type="evidence" value="ECO:0007669"/>
    <property type="project" value="Ensembl"/>
</dbReference>
<name>A0A8V0ZAB6_CHICK</name>
<evidence type="ECO:0000256" key="5">
    <source>
        <dbReference type="ARBA" id="ARBA00023134"/>
    </source>
</evidence>
<dbReference type="SMART" id="SM00174">
    <property type="entry name" value="RHO"/>
    <property type="match status" value="1"/>
</dbReference>
<evidence type="ECO:0000256" key="3">
    <source>
        <dbReference type="ARBA" id="ARBA00022786"/>
    </source>
</evidence>
<dbReference type="GO" id="GO:0007163">
    <property type="term" value="P:establishment or maintenance of cell polarity"/>
    <property type="evidence" value="ECO:0000318"/>
    <property type="project" value="GO_Central"/>
</dbReference>
<dbReference type="FunFam" id="3.30.710.10:FF:000179">
    <property type="entry name" value="Rho-related BTB domain-containing protein 2"/>
    <property type="match status" value="1"/>
</dbReference>
<dbReference type="FunFam" id="3.30.710.10:FF:000014">
    <property type="entry name" value="Rho-related BTB domain-containing protein 2 isoform 1"/>
    <property type="match status" value="1"/>
</dbReference>
<protein>
    <recommendedName>
        <fullName evidence="6">Rho-related BTB domain-containing protein 2</fullName>
    </recommendedName>
</protein>